<proteinExistence type="inferred from homology"/>
<feature type="domain" description="Ketopantoate reductase C-terminal" evidence="8">
    <location>
        <begin position="190"/>
        <end position="313"/>
    </location>
</feature>
<feature type="domain" description="Ketopantoate reductase N-terminal" evidence="7">
    <location>
        <begin position="8"/>
        <end position="158"/>
    </location>
</feature>
<dbReference type="InterPro" id="IPR051402">
    <property type="entry name" value="KPR-Related"/>
</dbReference>
<dbReference type="InterPro" id="IPR013328">
    <property type="entry name" value="6PGD_dom2"/>
</dbReference>
<feature type="compositionally biased region" description="Polar residues" evidence="5">
    <location>
        <begin position="439"/>
        <end position="471"/>
    </location>
</feature>
<keyword evidence="10" id="KW-1185">Reference proteome</keyword>
<dbReference type="PANTHER" id="PTHR21708">
    <property type="entry name" value="PROBABLE 2-DEHYDROPANTOATE 2-REDUCTASE"/>
    <property type="match status" value="1"/>
</dbReference>
<dbReference type="Proteomes" id="UP000622797">
    <property type="component" value="Unassembled WGS sequence"/>
</dbReference>
<evidence type="ECO:0000256" key="4">
    <source>
        <dbReference type="SAM" id="Coils"/>
    </source>
</evidence>
<reference evidence="9" key="1">
    <citation type="journal article" date="2020" name="BMC Genomics">
        <title>Correction to: Identification and distribution of gene clusters required for synthesis of sphingolipid metabolism inhibitors in diverse species of the filamentous fungus Fusarium.</title>
        <authorList>
            <person name="Kim H.S."/>
            <person name="Lohmar J.M."/>
            <person name="Busman M."/>
            <person name="Brown D.W."/>
            <person name="Naumann T.A."/>
            <person name="Divon H.H."/>
            <person name="Lysoe E."/>
            <person name="Uhlig S."/>
            <person name="Proctor R.H."/>
        </authorList>
    </citation>
    <scope>NUCLEOTIDE SEQUENCE</scope>
    <source>
        <strain evidence="9">NRRL 20472</strain>
    </source>
</reference>
<dbReference type="OrthoDB" id="3609at2759"/>
<keyword evidence="3" id="KW-0560">Oxidoreductase</keyword>
<feature type="transmembrane region" description="Helical" evidence="6">
    <location>
        <begin position="6"/>
        <end position="24"/>
    </location>
</feature>
<feature type="region of interest" description="Disordered" evidence="5">
    <location>
        <begin position="435"/>
        <end position="471"/>
    </location>
</feature>
<name>A0A8H4X583_9HYPO</name>
<keyword evidence="6" id="KW-1133">Transmembrane helix</keyword>
<dbReference type="EMBL" id="JABEXW010000591">
    <property type="protein sequence ID" value="KAF4961880.1"/>
    <property type="molecule type" value="Genomic_DNA"/>
</dbReference>
<accession>A0A8H4X583</accession>
<evidence type="ECO:0008006" key="11">
    <source>
        <dbReference type="Google" id="ProtNLM"/>
    </source>
</evidence>
<protein>
    <recommendedName>
        <fullName evidence="11">2-dehydropantoate 2-reductase</fullName>
    </recommendedName>
</protein>
<reference evidence="9" key="2">
    <citation type="submission" date="2020-05" db="EMBL/GenBank/DDBJ databases">
        <authorList>
            <person name="Kim H.-S."/>
            <person name="Proctor R.H."/>
            <person name="Brown D.W."/>
        </authorList>
    </citation>
    <scope>NUCLEOTIDE SEQUENCE</scope>
    <source>
        <strain evidence="9">NRRL 20472</strain>
    </source>
</reference>
<dbReference type="AlphaFoldDB" id="A0A8H4X583"/>
<evidence type="ECO:0000259" key="8">
    <source>
        <dbReference type="Pfam" id="PF08546"/>
    </source>
</evidence>
<dbReference type="InterPro" id="IPR036291">
    <property type="entry name" value="NAD(P)-bd_dom_sf"/>
</dbReference>
<evidence type="ECO:0000256" key="5">
    <source>
        <dbReference type="SAM" id="MobiDB-lite"/>
    </source>
</evidence>
<dbReference type="Gene3D" id="3.40.50.720">
    <property type="entry name" value="NAD(P)-binding Rossmann-like Domain"/>
    <property type="match status" value="1"/>
</dbReference>
<dbReference type="SUPFAM" id="SSF51735">
    <property type="entry name" value="NAD(P)-binding Rossmann-fold domains"/>
    <property type="match status" value="1"/>
</dbReference>
<dbReference type="FunFam" id="3.40.50.720:FF:000609">
    <property type="entry name" value="2-dehydropantoate 2-reductase"/>
    <property type="match status" value="1"/>
</dbReference>
<keyword evidence="2" id="KW-0521">NADP</keyword>
<dbReference type="GO" id="GO:0005737">
    <property type="term" value="C:cytoplasm"/>
    <property type="evidence" value="ECO:0007669"/>
    <property type="project" value="TreeGrafter"/>
</dbReference>
<dbReference type="FunFam" id="1.10.1040.10:FF:000017">
    <property type="entry name" value="2-dehydropantoate 2-reductase"/>
    <property type="match status" value="1"/>
</dbReference>
<evidence type="ECO:0000313" key="10">
    <source>
        <dbReference type="Proteomes" id="UP000622797"/>
    </source>
</evidence>
<keyword evidence="4" id="KW-0175">Coiled coil</keyword>
<dbReference type="Gene3D" id="1.10.1040.10">
    <property type="entry name" value="N-(1-d-carboxylethyl)-l-norvaline Dehydrogenase, domain 2"/>
    <property type="match status" value="1"/>
</dbReference>
<evidence type="ECO:0000259" key="7">
    <source>
        <dbReference type="Pfam" id="PF02558"/>
    </source>
</evidence>
<dbReference type="Pfam" id="PF08546">
    <property type="entry name" value="ApbA_C"/>
    <property type="match status" value="1"/>
</dbReference>
<dbReference type="InterPro" id="IPR008927">
    <property type="entry name" value="6-PGluconate_DH-like_C_sf"/>
</dbReference>
<evidence type="ECO:0000256" key="2">
    <source>
        <dbReference type="ARBA" id="ARBA00022857"/>
    </source>
</evidence>
<comment type="caution">
    <text evidence="9">The sequence shown here is derived from an EMBL/GenBank/DDBJ whole genome shotgun (WGS) entry which is preliminary data.</text>
</comment>
<dbReference type="InterPro" id="IPR013332">
    <property type="entry name" value="KPR_N"/>
</dbReference>
<evidence type="ECO:0000256" key="6">
    <source>
        <dbReference type="SAM" id="Phobius"/>
    </source>
</evidence>
<dbReference type="GO" id="GO:0015940">
    <property type="term" value="P:pantothenate biosynthetic process"/>
    <property type="evidence" value="ECO:0007669"/>
    <property type="project" value="InterPro"/>
</dbReference>
<dbReference type="GO" id="GO:0008677">
    <property type="term" value="F:2-dehydropantoate 2-reductase activity"/>
    <property type="evidence" value="ECO:0007669"/>
    <property type="project" value="InterPro"/>
</dbReference>
<dbReference type="SUPFAM" id="SSF48179">
    <property type="entry name" value="6-phosphogluconate dehydrogenase C-terminal domain-like"/>
    <property type="match status" value="1"/>
</dbReference>
<organism evidence="9 10">
    <name type="scientific">Fusarium sarcochroum</name>
    <dbReference type="NCBI Taxonomy" id="1208366"/>
    <lineage>
        <taxon>Eukaryota</taxon>
        <taxon>Fungi</taxon>
        <taxon>Dikarya</taxon>
        <taxon>Ascomycota</taxon>
        <taxon>Pezizomycotina</taxon>
        <taxon>Sordariomycetes</taxon>
        <taxon>Hypocreomycetidae</taxon>
        <taxon>Hypocreales</taxon>
        <taxon>Nectriaceae</taxon>
        <taxon>Fusarium</taxon>
        <taxon>Fusarium lateritium species complex</taxon>
    </lineage>
</organism>
<dbReference type="InterPro" id="IPR003710">
    <property type="entry name" value="ApbA"/>
</dbReference>
<keyword evidence="6" id="KW-0812">Transmembrane</keyword>
<dbReference type="PANTHER" id="PTHR21708:SF40">
    <property type="entry name" value="REDUCTASE FAMILY PROTEIN, PUTATIVE (AFU_ORTHOLOGUE AFUA_2G14497)-RELATED"/>
    <property type="match status" value="1"/>
</dbReference>
<feature type="coiled-coil region" evidence="4">
    <location>
        <begin position="548"/>
        <end position="621"/>
    </location>
</feature>
<evidence type="ECO:0000256" key="3">
    <source>
        <dbReference type="ARBA" id="ARBA00023002"/>
    </source>
</evidence>
<gene>
    <name evidence="9" type="ORF">FSARC_9999</name>
</gene>
<keyword evidence="6" id="KW-0472">Membrane</keyword>
<dbReference type="NCBIfam" id="TIGR00745">
    <property type="entry name" value="apbA_panE"/>
    <property type="match status" value="1"/>
</dbReference>
<evidence type="ECO:0000313" key="9">
    <source>
        <dbReference type="EMBL" id="KAF4961880.1"/>
    </source>
</evidence>
<evidence type="ECO:0000256" key="1">
    <source>
        <dbReference type="ARBA" id="ARBA00007870"/>
    </source>
</evidence>
<comment type="similarity">
    <text evidence="1">Belongs to the ketopantoate reductase family.</text>
</comment>
<dbReference type="InterPro" id="IPR013752">
    <property type="entry name" value="KPA_reductase"/>
</dbReference>
<sequence length="664" mass="73941">MSDTPLEVLVYGLGAIGSFYAFILSRSKQVLLTVVARSNFDAVAANGITITSENHGKHHVKPHQVLKSVADAGQKFDFIICTHKAVDQISAAADVAPGVGDDTSIVIIQNGVGNEDAFRDRFPNVTIISCVTWVGARQPQPGIITHTTSEDMQVGLYPNKAGDSSRDAKHLAQFESLLSTGKTIFQIVPNIQVQRWEKVVWNAAWNSLTALTLMDTHAWLNSSDLSTPMTKKLMKEVIDVAKALGVPIEYELIDRLLEKILGMPPIGSSMRTDLENGKPMEVEVILGYPVKKGRELNIDVATIETLYTILQAINKRLMDARLRKEKPLFGSSNMSDVMCMLQEIGDRRFFKRTWMSGPESMSNVLHSSPHVLISAMQPDLRGVACLSPQNLVATWLVVEALNWALLLIISFTRCRVFFRLASPFSTIVNMSGDYESRRQSSTPNPNSFQPHSPQRSTQSASAPPGDTSQLPKGQCRYILTMPELKGHRCGCMGFHHNTSLPGATCYCGHFSCFHSAASFQKTSDDLVTLKQRVRELEGLLQQNGSHQLTTLITRISDLEEMVEKNQEEAATQLKSSYQNSSAAWDVIDSLQERIKSLENYCQLYREQITATRKEVKELYNRQLELLDGEETLEERIKMLEDPGNILPIFQSAHLGEMPVAMDTR</sequence>
<dbReference type="Pfam" id="PF02558">
    <property type="entry name" value="ApbA"/>
    <property type="match status" value="1"/>
</dbReference>